<feature type="transmembrane region" description="Helical" evidence="7">
    <location>
        <begin position="345"/>
        <end position="364"/>
    </location>
</feature>
<dbReference type="eggNOG" id="COG0395">
    <property type="taxonomic scope" value="Bacteria"/>
</dbReference>
<dbReference type="PANTHER" id="PTHR43744:SF4">
    <property type="entry name" value="OSMOPROTECTIVE COMPOUNDS UPTAKE PERMEASE PROTEIN GGTD"/>
    <property type="match status" value="1"/>
</dbReference>
<dbReference type="GO" id="GO:0005886">
    <property type="term" value="C:plasma membrane"/>
    <property type="evidence" value="ECO:0007669"/>
    <property type="project" value="UniProtKB-SubCell"/>
</dbReference>
<feature type="transmembrane region" description="Helical" evidence="7">
    <location>
        <begin position="243"/>
        <end position="263"/>
    </location>
</feature>
<keyword evidence="6 7" id="KW-0472">Membrane</keyword>
<accession>A0A1U9YYS9</accession>
<evidence type="ECO:0000256" key="1">
    <source>
        <dbReference type="ARBA" id="ARBA00004651"/>
    </source>
</evidence>
<dbReference type="CDD" id="cd06261">
    <property type="entry name" value="TM_PBP2"/>
    <property type="match status" value="1"/>
</dbReference>
<organism evidence="9 10">
    <name type="scientific">Martelella mediterranea DSM 17316</name>
    <dbReference type="NCBI Taxonomy" id="1122214"/>
    <lineage>
        <taxon>Bacteria</taxon>
        <taxon>Pseudomonadati</taxon>
        <taxon>Pseudomonadota</taxon>
        <taxon>Alphaproteobacteria</taxon>
        <taxon>Hyphomicrobiales</taxon>
        <taxon>Aurantimonadaceae</taxon>
        <taxon>Martelella</taxon>
    </lineage>
</organism>
<keyword evidence="4 7" id="KW-0812">Transmembrane</keyword>
<dbReference type="InterPro" id="IPR000515">
    <property type="entry name" value="MetI-like"/>
</dbReference>
<dbReference type="Pfam" id="PF00528">
    <property type="entry name" value="BPD_transp_1"/>
    <property type="match status" value="1"/>
</dbReference>
<feature type="transmembrane region" description="Helical" evidence="7">
    <location>
        <begin position="202"/>
        <end position="223"/>
    </location>
</feature>
<keyword evidence="2 7" id="KW-0813">Transport</keyword>
<protein>
    <submittedName>
        <fullName evidence="9">L-arabinose transport system permease protein AraQ</fullName>
    </submittedName>
</protein>
<dbReference type="AlphaFoldDB" id="A0A1U9YYS9"/>
<dbReference type="SUPFAM" id="SSF161098">
    <property type="entry name" value="MetI-like"/>
    <property type="match status" value="1"/>
</dbReference>
<dbReference type="EMBL" id="CP020330">
    <property type="protein sequence ID" value="AQZ50603.1"/>
    <property type="molecule type" value="Genomic_DNA"/>
</dbReference>
<keyword evidence="10" id="KW-1185">Reference proteome</keyword>
<feature type="transmembrane region" description="Helical" evidence="7">
    <location>
        <begin position="9"/>
        <end position="33"/>
    </location>
</feature>
<evidence type="ECO:0000313" key="9">
    <source>
        <dbReference type="EMBL" id="AQZ50603.1"/>
    </source>
</evidence>
<dbReference type="Gene3D" id="1.10.3720.10">
    <property type="entry name" value="MetI-like"/>
    <property type="match status" value="1"/>
</dbReference>
<keyword evidence="3" id="KW-1003">Cell membrane</keyword>
<dbReference type="InterPro" id="IPR035906">
    <property type="entry name" value="MetI-like_sf"/>
</dbReference>
<sequence>MHSHKKSPLVWFSHITVLLLVILWTIPTFGLLVTSLRDKDQIVASGWWTSLATSTQNLIYRAPGAEGQTEEGGLYVITGNALDGAGGKVSRFGTTSLRPTEFEAGETADMGDGQELTVESDGEFRMTSPEPFGKRGQRIFVTAKIPPRFTLENYRNVLTSEGIGQSFLNSLTVAIPSTIIPVLVAAYAAYALSWMKFPFRNLLLAVIVGLLVVPLQMSLIPLLKMYNWIGDIFGVPSKTYVGIWLAHMGFGLPLAIYLLRNYIAGLPREIMESARVDGANDFMIFRKIILPLSYPALASFAIFQFLWTWNDLLVATVFLGNSEQTIVLTARLRELLGSRGGNWEILTASAFISIIVPLIVFFALQRYLVRGLLAGSVKGG</sequence>
<dbReference type="KEGG" id="mmed:Mame_01234"/>
<dbReference type="Proteomes" id="UP000191135">
    <property type="component" value="Chromosome"/>
</dbReference>
<evidence type="ECO:0000256" key="4">
    <source>
        <dbReference type="ARBA" id="ARBA00022692"/>
    </source>
</evidence>
<evidence type="ECO:0000313" key="10">
    <source>
        <dbReference type="Proteomes" id="UP000191135"/>
    </source>
</evidence>
<dbReference type="OrthoDB" id="9815445at2"/>
<name>A0A1U9YYS9_9HYPH</name>
<dbReference type="GO" id="GO:0055085">
    <property type="term" value="P:transmembrane transport"/>
    <property type="evidence" value="ECO:0007669"/>
    <property type="project" value="InterPro"/>
</dbReference>
<keyword evidence="5 7" id="KW-1133">Transmembrane helix</keyword>
<feature type="transmembrane region" description="Helical" evidence="7">
    <location>
        <begin position="167"/>
        <end position="190"/>
    </location>
</feature>
<gene>
    <name evidence="9" type="primary">araQ_6</name>
    <name evidence="9" type="ORF">Mame_01234</name>
</gene>
<comment type="similarity">
    <text evidence="7">Belongs to the binding-protein-dependent transport system permease family.</text>
</comment>
<evidence type="ECO:0000256" key="5">
    <source>
        <dbReference type="ARBA" id="ARBA00022989"/>
    </source>
</evidence>
<evidence type="ECO:0000256" key="6">
    <source>
        <dbReference type="ARBA" id="ARBA00023136"/>
    </source>
</evidence>
<evidence type="ECO:0000259" key="8">
    <source>
        <dbReference type="PROSITE" id="PS50928"/>
    </source>
</evidence>
<dbReference type="RefSeq" id="WP_018065165.1">
    <property type="nucleotide sequence ID" value="NZ_AQWH01000011.1"/>
</dbReference>
<feature type="transmembrane region" description="Helical" evidence="7">
    <location>
        <begin position="284"/>
        <end position="307"/>
    </location>
</feature>
<dbReference type="PANTHER" id="PTHR43744">
    <property type="entry name" value="ABC TRANSPORTER PERMEASE PROTEIN MG189-RELATED-RELATED"/>
    <property type="match status" value="1"/>
</dbReference>
<dbReference type="PROSITE" id="PS50928">
    <property type="entry name" value="ABC_TM1"/>
    <property type="match status" value="1"/>
</dbReference>
<comment type="subcellular location">
    <subcellularLocation>
        <location evidence="1 7">Cell membrane</location>
        <topology evidence="1 7">Multi-pass membrane protein</topology>
    </subcellularLocation>
</comment>
<evidence type="ECO:0000256" key="3">
    <source>
        <dbReference type="ARBA" id="ARBA00022475"/>
    </source>
</evidence>
<dbReference type="STRING" id="1122214.Mame_01234"/>
<evidence type="ECO:0000256" key="2">
    <source>
        <dbReference type="ARBA" id="ARBA00022448"/>
    </source>
</evidence>
<proteinExistence type="inferred from homology"/>
<reference evidence="9 10" key="1">
    <citation type="submission" date="2017-03" db="EMBL/GenBank/DDBJ databases">
        <title>Foreign affairs: Plasmid Transfer between Roseobacters and Rhizobia.</title>
        <authorList>
            <person name="Bartling P."/>
            <person name="Bunk B."/>
            <person name="Overmann J."/>
            <person name="Brinkmann H."/>
            <person name="Petersen J."/>
        </authorList>
    </citation>
    <scope>NUCLEOTIDE SEQUENCE [LARGE SCALE GENOMIC DNA]</scope>
    <source>
        <strain evidence="9 10">MACL11</strain>
    </source>
</reference>
<feature type="domain" description="ABC transmembrane type-1" evidence="8">
    <location>
        <begin position="167"/>
        <end position="364"/>
    </location>
</feature>
<evidence type="ECO:0000256" key="7">
    <source>
        <dbReference type="RuleBase" id="RU363032"/>
    </source>
</evidence>